<keyword evidence="8" id="KW-1185">Reference proteome</keyword>
<name>A0A838LCI7_9SPHN</name>
<keyword evidence="5 6" id="KW-0472">Membrane</keyword>
<dbReference type="Pfam" id="PF03631">
    <property type="entry name" value="Virul_fac_BrkB"/>
    <property type="match status" value="1"/>
</dbReference>
<reference evidence="7 8" key="1">
    <citation type="submission" date="2020-07" db="EMBL/GenBank/DDBJ databases">
        <authorList>
            <person name="Sun Q."/>
        </authorList>
    </citation>
    <scope>NUCLEOTIDE SEQUENCE [LARGE SCALE GENOMIC DNA]</scope>
    <source>
        <strain evidence="7 8">CGMCC 1.13654</strain>
    </source>
</reference>
<accession>A0A838LCI7</accession>
<dbReference type="EMBL" id="JACEIB010000024">
    <property type="protein sequence ID" value="MBA2935198.1"/>
    <property type="molecule type" value="Genomic_DNA"/>
</dbReference>
<dbReference type="AlphaFoldDB" id="A0A838LCI7"/>
<evidence type="ECO:0000256" key="4">
    <source>
        <dbReference type="ARBA" id="ARBA00022989"/>
    </source>
</evidence>
<keyword evidence="2" id="KW-1003">Cell membrane</keyword>
<comment type="caution">
    <text evidence="7">The sequence shown here is derived from an EMBL/GenBank/DDBJ whole genome shotgun (WGS) entry which is preliminary data.</text>
</comment>
<proteinExistence type="predicted"/>
<feature type="transmembrane region" description="Helical" evidence="6">
    <location>
        <begin position="115"/>
        <end position="136"/>
    </location>
</feature>
<feature type="transmembrane region" description="Helical" evidence="6">
    <location>
        <begin position="157"/>
        <end position="186"/>
    </location>
</feature>
<feature type="transmembrane region" description="Helical" evidence="6">
    <location>
        <begin position="44"/>
        <end position="73"/>
    </location>
</feature>
<dbReference type="GO" id="GO:0005886">
    <property type="term" value="C:plasma membrane"/>
    <property type="evidence" value="ECO:0007669"/>
    <property type="project" value="UniProtKB-SubCell"/>
</dbReference>
<dbReference type="RefSeq" id="WP_160363790.1">
    <property type="nucleotide sequence ID" value="NZ_JACEIB010000024.1"/>
</dbReference>
<evidence type="ECO:0000256" key="5">
    <source>
        <dbReference type="ARBA" id="ARBA00023136"/>
    </source>
</evidence>
<dbReference type="Proteomes" id="UP000570166">
    <property type="component" value="Unassembled WGS sequence"/>
</dbReference>
<evidence type="ECO:0000256" key="1">
    <source>
        <dbReference type="ARBA" id="ARBA00004651"/>
    </source>
</evidence>
<sequence length="431" mass="45230">MDIPPSTIESGARGRSAREFWHIPKSGWRDILVRTWSQTGEDNLSLLAAGVAFYSFLAFVPLLAAVVLVYGIVANPTNVATHVAELTRLLPADAAKIIANQLKGMTATPVTRTSIGLVVAILLALYGAMRGATSIIEALNITYGERETRSIVRTYGLAFGFTLGAVLVTIVALFTISAMTLIGGLIQLPSVVGPIVTVGLWIATALVASGLIAIIYRFGPDREHARWTWLTPGSLFASFGTLIATLLFGLYVSHFAGYNATYGALGAVVSFLMWLYVAAFVILLGAELNAEIEHQTAKDTTTGAELPQGQRGAVMADTTAGVPLSPDRSDLSVGSYGANIPALSPAVAADPSILRVSLASGFVASQLTRIVGDMKIGTIPLSLMSGGIALLGRRGRAPLGLMCIAAGGLLVFRAQGRANRAAEPPCQRAPR</sequence>
<dbReference type="NCBIfam" id="TIGR00765">
    <property type="entry name" value="yihY_not_rbn"/>
    <property type="match status" value="1"/>
</dbReference>
<evidence type="ECO:0000256" key="3">
    <source>
        <dbReference type="ARBA" id="ARBA00022692"/>
    </source>
</evidence>
<evidence type="ECO:0000256" key="2">
    <source>
        <dbReference type="ARBA" id="ARBA00022475"/>
    </source>
</evidence>
<evidence type="ECO:0000313" key="8">
    <source>
        <dbReference type="Proteomes" id="UP000570166"/>
    </source>
</evidence>
<dbReference type="PANTHER" id="PTHR30213:SF0">
    <property type="entry name" value="UPF0761 MEMBRANE PROTEIN YIHY"/>
    <property type="match status" value="1"/>
</dbReference>
<protein>
    <submittedName>
        <fullName evidence="7">YihY/virulence factor BrkB family protein</fullName>
    </submittedName>
</protein>
<feature type="transmembrane region" description="Helical" evidence="6">
    <location>
        <begin position="192"/>
        <end position="215"/>
    </location>
</feature>
<evidence type="ECO:0000313" key="7">
    <source>
        <dbReference type="EMBL" id="MBA2935198.1"/>
    </source>
</evidence>
<keyword evidence="4 6" id="KW-1133">Transmembrane helix</keyword>
<evidence type="ECO:0000256" key="6">
    <source>
        <dbReference type="SAM" id="Phobius"/>
    </source>
</evidence>
<dbReference type="PANTHER" id="PTHR30213">
    <property type="entry name" value="INNER MEMBRANE PROTEIN YHJD"/>
    <property type="match status" value="1"/>
</dbReference>
<keyword evidence="3 6" id="KW-0812">Transmembrane</keyword>
<feature type="transmembrane region" description="Helical" evidence="6">
    <location>
        <begin position="264"/>
        <end position="286"/>
    </location>
</feature>
<comment type="subcellular location">
    <subcellularLocation>
        <location evidence="1">Cell membrane</location>
        <topology evidence="1">Multi-pass membrane protein</topology>
    </subcellularLocation>
</comment>
<organism evidence="7 8">
    <name type="scientific">Sphingomonas chungangi</name>
    <dbReference type="NCBI Taxonomy" id="2683589"/>
    <lineage>
        <taxon>Bacteria</taxon>
        <taxon>Pseudomonadati</taxon>
        <taxon>Pseudomonadota</taxon>
        <taxon>Alphaproteobacteria</taxon>
        <taxon>Sphingomonadales</taxon>
        <taxon>Sphingomonadaceae</taxon>
        <taxon>Sphingomonas</taxon>
    </lineage>
</organism>
<feature type="transmembrane region" description="Helical" evidence="6">
    <location>
        <begin position="227"/>
        <end position="252"/>
    </location>
</feature>
<dbReference type="InterPro" id="IPR017039">
    <property type="entry name" value="Virul_fac_BrkB"/>
</dbReference>
<gene>
    <name evidence="7" type="ORF">HZF05_14000</name>
</gene>